<dbReference type="Proteomes" id="UP001140949">
    <property type="component" value="Unassembled WGS sequence"/>
</dbReference>
<gene>
    <name evidence="1" type="ORF">M6B38_188340</name>
</gene>
<name>A0AAX6EHA4_IRIPA</name>
<dbReference type="AlphaFoldDB" id="A0AAX6EHA4"/>
<dbReference type="EMBL" id="JANAVB010036420">
    <property type="protein sequence ID" value="KAJ6803482.1"/>
    <property type="molecule type" value="Genomic_DNA"/>
</dbReference>
<reference evidence="1" key="2">
    <citation type="submission" date="2023-04" db="EMBL/GenBank/DDBJ databases">
        <authorList>
            <person name="Bruccoleri R.E."/>
            <person name="Oakeley E.J."/>
            <person name="Faust A.-M."/>
            <person name="Dessus-Babus S."/>
            <person name="Altorfer M."/>
            <person name="Burckhardt D."/>
            <person name="Oertli M."/>
            <person name="Naumann U."/>
            <person name="Petersen F."/>
            <person name="Wong J."/>
        </authorList>
    </citation>
    <scope>NUCLEOTIDE SEQUENCE</scope>
    <source>
        <strain evidence="1">GSM-AAB239-AS_SAM_17_03QT</strain>
        <tissue evidence="1">Leaf</tissue>
    </source>
</reference>
<reference evidence="1" key="1">
    <citation type="journal article" date="2023" name="GigaByte">
        <title>Genome assembly of the bearded iris, Iris pallida Lam.</title>
        <authorList>
            <person name="Bruccoleri R.E."/>
            <person name="Oakeley E.J."/>
            <person name="Faust A.M.E."/>
            <person name="Altorfer M."/>
            <person name="Dessus-Babus S."/>
            <person name="Burckhardt D."/>
            <person name="Oertli M."/>
            <person name="Naumann U."/>
            <person name="Petersen F."/>
            <person name="Wong J."/>
        </authorList>
    </citation>
    <scope>NUCLEOTIDE SEQUENCE</scope>
    <source>
        <strain evidence="1">GSM-AAB239-AS_SAM_17_03QT</strain>
    </source>
</reference>
<accession>A0AAX6EHA4</accession>
<evidence type="ECO:0000313" key="1">
    <source>
        <dbReference type="EMBL" id="KAJ6803482.1"/>
    </source>
</evidence>
<protein>
    <submittedName>
        <fullName evidence="1">Zinc finger C2H2 protein</fullName>
    </submittedName>
</protein>
<sequence length="104" mass="11408">MGGKCPHRKVKKRRLSHKSARRTKFELKDILFPIYPRANEVGRGVEHEAHAGGRGSSWDGSILLPPLRPVLCERGGEGRAFPVEAPQEEGKAVVGACTAYSTRC</sequence>
<organism evidence="1 2">
    <name type="scientific">Iris pallida</name>
    <name type="common">Sweet iris</name>
    <dbReference type="NCBI Taxonomy" id="29817"/>
    <lineage>
        <taxon>Eukaryota</taxon>
        <taxon>Viridiplantae</taxon>
        <taxon>Streptophyta</taxon>
        <taxon>Embryophyta</taxon>
        <taxon>Tracheophyta</taxon>
        <taxon>Spermatophyta</taxon>
        <taxon>Magnoliopsida</taxon>
        <taxon>Liliopsida</taxon>
        <taxon>Asparagales</taxon>
        <taxon>Iridaceae</taxon>
        <taxon>Iridoideae</taxon>
        <taxon>Irideae</taxon>
        <taxon>Iris</taxon>
    </lineage>
</organism>
<keyword evidence="2" id="KW-1185">Reference proteome</keyword>
<evidence type="ECO:0000313" key="2">
    <source>
        <dbReference type="Proteomes" id="UP001140949"/>
    </source>
</evidence>
<proteinExistence type="predicted"/>
<comment type="caution">
    <text evidence="1">The sequence shown here is derived from an EMBL/GenBank/DDBJ whole genome shotgun (WGS) entry which is preliminary data.</text>
</comment>